<dbReference type="InterPro" id="IPR020904">
    <property type="entry name" value="Sc_DH/Rdtase_CS"/>
</dbReference>
<dbReference type="PRINTS" id="PR00081">
    <property type="entry name" value="GDHRDH"/>
</dbReference>
<evidence type="ECO:0000256" key="2">
    <source>
        <dbReference type="ARBA" id="ARBA00022857"/>
    </source>
</evidence>
<dbReference type="OrthoDB" id="5371740at2759"/>
<evidence type="ECO:0000256" key="3">
    <source>
        <dbReference type="ARBA" id="ARBA00023002"/>
    </source>
</evidence>
<dbReference type="RefSeq" id="XP_013310162.1">
    <property type="nucleotide sequence ID" value="XM_013454708.1"/>
</dbReference>
<dbReference type="Gene3D" id="3.40.50.720">
    <property type="entry name" value="NAD(P)-binding Rossmann-like Domain"/>
    <property type="match status" value="1"/>
</dbReference>
<name>A0A0D2E2B1_9EURO</name>
<keyword evidence="3" id="KW-0560">Oxidoreductase</keyword>
<keyword evidence="2" id="KW-0521">NADP</keyword>
<proteinExistence type="inferred from homology"/>
<dbReference type="GO" id="GO:0016491">
    <property type="term" value="F:oxidoreductase activity"/>
    <property type="evidence" value="ECO:0007669"/>
    <property type="project" value="UniProtKB-KW"/>
</dbReference>
<dbReference type="PANTHER" id="PTHR43180">
    <property type="entry name" value="3-OXOACYL-(ACYL-CARRIER-PROTEIN) REDUCTASE (AFU_ORTHOLOGUE AFUA_6G11210)"/>
    <property type="match status" value="1"/>
</dbReference>
<dbReference type="PROSITE" id="PS00061">
    <property type="entry name" value="ADH_SHORT"/>
    <property type="match status" value="1"/>
</dbReference>
<evidence type="ECO:0000256" key="1">
    <source>
        <dbReference type="ARBA" id="ARBA00006484"/>
    </source>
</evidence>
<dbReference type="PANTHER" id="PTHR43180:SF31">
    <property type="entry name" value="CHAIN DEHYDROGENASE_REDUCTASE, PUTATIVE (AFU_ORTHOLOGUE AFUA_2G16570)-RELATED"/>
    <property type="match status" value="1"/>
</dbReference>
<evidence type="ECO:0008006" key="6">
    <source>
        <dbReference type="Google" id="ProtNLM"/>
    </source>
</evidence>
<keyword evidence="5" id="KW-1185">Reference proteome</keyword>
<dbReference type="STRING" id="348802.A0A0D2E2B1"/>
<dbReference type="InterPro" id="IPR036291">
    <property type="entry name" value="NAD(P)-bd_dom_sf"/>
</dbReference>
<comment type="similarity">
    <text evidence="1">Belongs to the short-chain dehydrogenases/reductases (SDR) family.</text>
</comment>
<accession>A0A0D2E2B1</accession>
<evidence type="ECO:0000313" key="5">
    <source>
        <dbReference type="Proteomes" id="UP000054342"/>
    </source>
</evidence>
<reference evidence="4 5" key="1">
    <citation type="submission" date="2015-01" db="EMBL/GenBank/DDBJ databases">
        <title>The Genome Sequence of Exophiala xenobiotica CBS118157.</title>
        <authorList>
            <consortium name="The Broad Institute Genomics Platform"/>
            <person name="Cuomo C."/>
            <person name="de Hoog S."/>
            <person name="Gorbushina A."/>
            <person name="Stielow B."/>
            <person name="Teixiera M."/>
            <person name="Abouelleil A."/>
            <person name="Chapman S.B."/>
            <person name="Priest M."/>
            <person name="Young S.K."/>
            <person name="Wortman J."/>
            <person name="Nusbaum C."/>
            <person name="Birren B."/>
        </authorList>
    </citation>
    <scope>NUCLEOTIDE SEQUENCE [LARGE SCALE GENOMIC DNA]</scope>
    <source>
        <strain evidence="4 5">CBS 118157</strain>
    </source>
</reference>
<dbReference type="SUPFAM" id="SSF51735">
    <property type="entry name" value="NAD(P)-binding Rossmann-fold domains"/>
    <property type="match status" value="1"/>
</dbReference>
<protein>
    <recommendedName>
        <fullName evidence="6">5'-hydroxyaverantin dehydrogenase</fullName>
    </recommendedName>
</protein>
<evidence type="ECO:0000313" key="4">
    <source>
        <dbReference type="EMBL" id="KIW49578.1"/>
    </source>
</evidence>
<organism evidence="4 5">
    <name type="scientific">Exophiala xenobiotica</name>
    <dbReference type="NCBI Taxonomy" id="348802"/>
    <lineage>
        <taxon>Eukaryota</taxon>
        <taxon>Fungi</taxon>
        <taxon>Dikarya</taxon>
        <taxon>Ascomycota</taxon>
        <taxon>Pezizomycotina</taxon>
        <taxon>Eurotiomycetes</taxon>
        <taxon>Chaetothyriomycetidae</taxon>
        <taxon>Chaetothyriales</taxon>
        <taxon>Herpotrichiellaceae</taxon>
        <taxon>Exophiala</taxon>
    </lineage>
</organism>
<gene>
    <name evidence="4" type="ORF">PV05_11246</name>
</gene>
<dbReference type="Proteomes" id="UP000054342">
    <property type="component" value="Unassembled WGS sequence"/>
</dbReference>
<dbReference type="GeneID" id="25333154"/>
<dbReference type="EMBL" id="KN847323">
    <property type="protein sequence ID" value="KIW49578.1"/>
    <property type="molecule type" value="Genomic_DNA"/>
</dbReference>
<dbReference type="AlphaFoldDB" id="A0A0D2E2B1"/>
<dbReference type="InterPro" id="IPR002347">
    <property type="entry name" value="SDR_fam"/>
</dbReference>
<dbReference type="Pfam" id="PF00106">
    <property type="entry name" value="adh_short"/>
    <property type="match status" value="1"/>
</dbReference>
<dbReference type="HOGENOM" id="CLU_010194_13_3_1"/>
<sequence>MPLPAYANNGPVDCSVKPDTGTLKGKSVVVTGGANGFGESHVRAFAAAGSFVTFGDIDEVRGKSLADELGPNVQFIKCDATSWDDQLNMFKQAIAHSPAKSCDIVVANAGISGPDEIFELGAPDPASEPTKPSLPILQLNLTGAFYTFKLGQHYLRVQPEGPERDRCFIFKGSVAGLLDQPGSFQYSASKFALRGLMRSARWTSWQAGIRVNYIAPWYTKTTILKPHVLERLVSRGIEFAEVADCTTAVLRIACDKDINGRSLAILPRSVTAHGYMDAQLDDHEEEPWKSLQSAVLTASIRTMAAATQNAT</sequence>